<keyword evidence="2 12" id="KW-0732">Signal</keyword>
<keyword evidence="4" id="KW-0133">Cell shape</keyword>
<name>A0A502D2I5_9MICO</name>
<dbReference type="AlphaFoldDB" id="A0A502D2I5"/>
<proteinExistence type="inferred from homology"/>
<evidence type="ECO:0000256" key="3">
    <source>
        <dbReference type="ARBA" id="ARBA00022801"/>
    </source>
</evidence>
<evidence type="ECO:0000259" key="13">
    <source>
        <dbReference type="Pfam" id="PF00768"/>
    </source>
</evidence>
<dbReference type="GO" id="GO:0008360">
    <property type="term" value="P:regulation of cell shape"/>
    <property type="evidence" value="ECO:0007669"/>
    <property type="project" value="UniProtKB-KW"/>
</dbReference>
<evidence type="ECO:0000256" key="8">
    <source>
        <dbReference type="PIRSR" id="PIRSR618044-2"/>
    </source>
</evidence>
<feature type="active site" description="Acyl-ester intermediate" evidence="7">
    <location>
        <position position="110"/>
    </location>
</feature>
<feature type="domain" description="Peptidase S11 D-alanyl-D-alanine carboxypeptidase A N-terminal" evidence="13">
    <location>
        <begin position="76"/>
        <end position="295"/>
    </location>
</feature>
<dbReference type="OrthoDB" id="3663940at2"/>
<evidence type="ECO:0000256" key="12">
    <source>
        <dbReference type="SAM" id="SignalP"/>
    </source>
</evidence>
<feature type="active site" evidence="7">
    <location>
        <position position="165"/>
    </location>
</feature>
<evidence type="ECO:0000256" key="7">
    <source>
        <dbReference type="PIRSR" id="PIRSR618044-1"/>
    </source>
</evidence>
<keyword evidence="11" id="KW-0472">Membrane</keyword>
<dbReference type="GO" id="GO:0071555">
    <property type="term" value="P:cell wall organization"/>
    <property type="evidence" value="ECO:0007669"/>
    <property type="project" value="UniProtKB-KW"/>
</dbReference>
<reference evidence="14 15" key="1">
    <citation type="journal article" date="2019" name="Environ. Microbiol.">
        <title>Species interactions and distinct microbial communities in high Arctic permafrost affected cryosols are associated with the CH4 and CO2 gas fluxes.</title>
        <authorList>
            <person name="Altshuler I."/>
            <person name="Hamel J."/>
            <person name="Turney S."/>
            <person name="Magnuson E."/>
            <person name="Levesque R."/>
            <person name="Greer C."/>
            <person name="Whyte L.G."/>
        </authorList>
    </citation>
    <scope>NUCLEOTIDE SEQUENCE [LARGE SCALE GENOMIC DNA]</scope>
    <source>
        <strain evidence="14 15">S9.3A</strain>
    </source>
</reference>
<comment type="similarity">
    <text evidence="1 9">Belongs to the peptidase S11 family.</text>
</comment>
<feature type="region of interest" description="Disordered" evidence="10">
    <location>
        <begin position="344"/>
        <end position="369"/>
    </location>
</feature>
<evidence type="ECO:0000256" key="11">
    <source>
        <dbReference type="SAM" id="Phobius"/>
    </source>
</evidence>
<feature type="chain" id="PRO_5021318375" evidence="12">
    <location>
        <begin position="30"/>
        <end position="419"/>
    </location>
</feature>
<gene>
    <name evidence="14" type="ORF">EAH86_00990</name>
</gene>
<keyword evidence="5" id="KW-0573">Peptidoglycan synthesis</keyword>
<feature type="active site" description="Proton acceptor" evidence="7">
    <location>
        <position position="113"/>
    </location>
</feature>
<keyword evidence="15" id="KW-1185">Reference proteome</keyword>
<dbReference type="InterPro" id="IPR012338">
    <property type="entry name" value="Beta-lactam/transpept-like"/>
</dbReference>
<dbReference type="GO" id="GO:0009252">
    <property type="term" value="P:peptidoglycan biosynthetic process"/>
    <property type="evidence" value="ECO:0007669"/>
    <property type="project" value="UniProtKB-KW"/>
</dbReference>
<dbReference type="PRINTS" id="PR00725">
    <property type="entry name" value="DADACBPTASE1"/>
</dbReference>
<protein>
    <submittedName>
        <fullName evidence="14">D-alanyl-D-alanine carboxypeptidase</fullName>
    </submittedName>
</protein>
<evidence type="ECO:0000256" key="4">
    <source>
        <dbReference type="ARBA" id="ARBA00022960"/>
    </source>
</evidence>
<dbReference type="GO" id="GO:0009002">
    <property type="term" value="F:serine-type D-Ala-D-Ala carboxypeptidase activity"/>
    <property type="evidence" value="ECO:0007669"/>
    <property type="project" value="InterPro"/>
</dbReference>
<evidence type="ECO:0000256" key="1">
    <source>
        <dbReference type="ARBA" id="ARBA00007164"/>
    </source>
</evidence>
<accession>A0A502D2I5</accession>
<keyword evidence="3" id="KW-0378">Hydrolase</keyword>
<dbReference type="PANTHER" id="PTHR21581">
    <property type="entry name" value="D-ALANYL-D-ALANINE CARBOXYPEPTIDASE"/>
    <property type="match status" value="1"/>
</dbReference>
<feature type="transmembrane region" description="Helical" evidence="11">
    <location>
        <begin position="387"/>
        <end position="404"/>
    </location>
</feature>
<dbReference type="GO" id="GO:0006508">
    <property type="term" value="P:proteolysis"/>
    <property type="evidence" value="ECO:0007669"/>
    <property type="project" value="InterPro"/>
</dbReference>
<keyword evidence="11" id="KW-1133">Transmembrane helix</keyword>
<dbReference type="EMBL" id="RCZM01000001">
    <property type="protein sequence ID" value="TPG19124.1"/>
    <property type="molecule type" value="Genomic_DNA"/>
</dbReference>
<keyword evidence="14" id="KW-0645">Protease</keyword>
<evidence type="ECO:0000256" key="9">
    <source>
        <dbReference type="RuleBase" id="RU004016"/>
    </source>
</evidence>
<dbReference type="SUPFAM" id="SSF56601">
    <property type="entry name" value="beta-lactamase/transpeptidase-like"/>
    <property type="match status" value="1"/>
</dbReference>
<evidence type="ECO:0000256" key="6">
    <source>
        <dbReference type="ARBA" id="ARBA00023316"/>
    </source>
</evidence>
<dbReference type="InterPro" id="IPR001967">
    <property type="entry name" value="Peptidase_S11_N"/>
</dbReference>
<evidence type="ECO:0000256" key="10">
    <source>
        <dbReference type="SAM" id="MobiDB-lite"/>
    </source>
</evidence>
<feature type="signal peptide" evidence="12">
    <location>
        <begin position="1"/>
        <end position="29"/>
    </location>
</feature>
<keyword evidence="11" id="KW-0812">Transmembrane</keyword>
<evidence type="ECO:0000256" key="2">
    <source>
        <dbReference type="ARBA" id="ARBA00022729"/>
    </source>
</evidence>
<dbReference type="InterPro" id="IPR018044">
    <property type="entry name" value="Peptidase_S11"/>
</dbReference>
<comment type="caution">
    <text evidence="14">The sequence shown here is derived from an EMBL/GenBank/DDBJ whole genome shotgun (WGS) entry which is preliminary data.</text>
</comment>
<keyword evidence="14" id="KW-0121">Carboxypeptidase</keyword>
<feature type="binding site" evidence="8">
    <location>
        <position position="276"/>
    </location>
    <ligand>
        <name>substrate</name>
    </ligand>
</feature>
<evidence type="ECO:0000313" key="14">
    <source>
        <dbReference type="EMBL" id="TPG19124.1"/>
    </source>
</evidence>
<keyword evidence="6" id="KW-0961">Cell wall biogenesis/degradation</keyword>
<dbReference type="Pfam" id="PF00768">
    <property type="entry name" value="Peptidase_S11"/>
    <property type="match status" value="1"/>
</dbReference>
<organism evidence="14 15">
    <name type="scientific">Pedococcus bigeumensis</name>
    <dbReference type="NCBI Taxonomy" id="433644"/>
    <lineage>
        <taxon>Bacteria</taxon>
        <taxon>Bacillati</taxon>
        <taxon>Actinomycetota</taxon>
        <taxon>Actinomycetes</taxon>
        <taxon>Micrococcales</taxon>
        <taxon>Intrasporangiaceae</taxon>
        <taxon>Pedococcus</taxon>
    </lineage>
</organism>
<evidence type="ECO:0000256" key="5">
    <source>
        <dbReference type="ARBA" id="ARBA00022984"/>
    </source>
</evidence>
<sequence>MNDASTHFRRALLGLLVSVVAVSPGTAEAATTPKPTPSVTTKGLPVPKATVDPRVSVGGEQLASMGVVTDLPEGVPSPPKLRDVSWVLADLGTGKVIAAKAAHARLLPASTLKTLTALTLIPEISARQMITVTQADANADGTRVGLVPGLPYTAEQLFQALLMASGNDAAYALADAGGGREATLTAMNEHAAYLGAHDTVAKDPAGLDAPGQTSSAYDLALIGRAALQLKDFRTYVATKQVDFPGRLDPKTKKRVTYKVNNHNRLLYNYDGTIGVKNGYTEAANRTFISAVTRGSKTYLLTEMYGLDSSWRPQAAMYDWAFAYGDRAGTVGDLVAPGTVTAPPAVLPSTTSPTLTDPATGGPAAQEPTRAAAALPASGTIPASVTRWRAPAAVAVVLLLLAWGVRRRRRMVRARGARRR</sequence>
<dbReference type="RefSeq" id="WP_140736766.1">
    <property type="nucleotide sequence ID" value="NZ_RCZM01000001.1"/>
</dbReference>
<dbReference type="PANTHER" id="PTHR21581:SF33">
    <property type="entry name" value="D-ALANYL-D-ALANINE CARBOXYPEPTIDASE DACB"/>
    <property type="match status" value="1"/>
</dbReference>
<dbReference type="Gene3D" id="3.40.710.10">
    <property type="entry name" value="DD-peptidase/beta-lactamase superfamily"/>
    <property type="match status" value="1"/>
</dbReference>
<evidence type="ECO:0000313" key="15">
    <source>
        <dbReference type="Proteomes" id="UP000317722"/>
    </source>
</evidence>
<dbReference type="Proteomes" id="UP000317722">
    <property type="component" value="Unassembled WGS sequence"/>
</dbReference>